<protein>
    <submittedName>
        <fullName evidence="1">Uncharacterized protein</fullName>
    </submittedName>
</protein>
<evidence type="ECO:0000313" key="2">
    <source>
        <dbReference type="Proteomes" id="UP000730161"/>
    </source>
</evidence>
<evidence type="ECO:0000313" key="1">
    <source>
        <dbReference type="EMBL" id="MBR1368189.1"/>
    </source>
</evidence>
<comment type="caution">
    <text evidence="1">The sequence shown here is derived from an EMBL/GenBank/DDBJ whole genome shotgun (WGS) entry which is preliminary data.</text>
</comment>
<organism evidence="1 2">
    <name type="scientific">Methanocalculus chunghsingensis</name>
    <dbReference type="NCBI Taxonomy" id="156457"/>
    <lineage>
        <taxon>Archaea</taxon>
        <taxon>Methanobacteriati</taxon>
        <taxon>Methanobacteriota</taxon>
        <taxon>Stenosarchaea group</taxon>
        <taxon>Methanomicrobia</taxon>
        <taxon>Methanomicrobiales</taxon>
        <taxon>Methanocalculaceae</taxon>
        <taxon>Methanocalculus</taxon>
    </lineage>
</organism>
<gene>
    <name evidence="1" type="ORF">RJ53_01245</name>
</gene>
<proteinExistence type="predicted"/>
<sequence>MRELVCTICGKKAVGCQVFGCCGSYVCHEHADKPLQDLKPGEKLDLGGRYYLRLKDESNEEVDTSVDTEGVE</sequence>
<accession>A0A8J7W4M8</accession>
<dbReference type="OrthoDB" id="115600at2157"/>
<dbReference type="AlphaFoldDB" id="A0A8J7W4M8"/>
<dbReference type="Proteomes" id="UP000730161">
    <property type="component" value="Unassembled WGS sequence"/>
</dbReference>
<reference evidence="1" key="1">
    <citation type="submission" date="2014-12" db="EMBL/GenBank/DDBJ databases">
        <authorList>
            <person name="Huang H.-H."/>
            <person name="Chen S.-C."/>
            <person name="Lai M.-C."/>
        </authorList>
    </citation>
    <scope>NUCLEOTIDE SEQUENCE</scope>
    <source>
        <strain evidence="1">K1F9705b</strain>
    </source>
</reference>
<dbReference type="RefSeq" id="WP_211529785.1">
    <property type="nucleotide sequence ID" value="NZ_JWHL01000001.1"/>
</dbReference>
<dbReference type="EMBL" id="JWHL01000001">
    <property type="protein sequence ID" value="MBR1368189.1"/>
    <property type="molecule type" value="Genomic_DNA"/>
</dbReference>
<name>A0A8J7W4M8_9EURY</name>
<keyword evidence="2" id="KW-1185">Reference proteome</keyword>